<proteinExistence type="predicted"/>
<sequence length="406" mass="42966">MTRARDATEAPFRDLERRLTRRRWAQLDLRLRVELVALALIVSGFLFWQARAPLDGLAHRGGPPAVVLAVAVVQVILAALAGVLAATRHARALRVGPPGPEWLALPVAPERLARHLAWDARQAGWAIGVPAAGVLAAAVGLIPAAWELALVAGSAWLLSVSSRLGAAVGQAWALGAAERRPGITPLACALGATSRPRRHRLRAATWSRTSPLWALVRKDIQLTGRLSAVARKAATAAMLWALALLAWGLPGEPALRHSAAFVLTLLAAASLAEWLAVLSGADPFAVLRGLPVGLAAVWGARFAWALLGLVLVVVGHAMAARELSTHALQVFLVWSGAATLGVATLGVNYGVTLFPRADLAQRLLGLALGLAVAASIMIPLSGWVVLWMAVIHSARRLTHWHRLEEA</sequence>
<keyword evidence="1" id="KW-0812">Transmembrane</keyword>
<feature type="transmembrane region" description="Helical" evidence="1">
    <location>
        <begin position="229"/>
        <end position="247"/>
    </location>
</feature>
<feature type="transmembrane region" description="Helical" evidence="1">
    <location>
        <begin position="331"/>
        <end position="351"/>
    </location>
</feature>
<keyword evidence="1" id="KW-0472">Membrane</keyword>
<evidence type="ECO:0000256" key="1">
    <source>
        <dbReference type="SAM" id="Phobius"/>
    </source>
</evidence>
<gene>
    <name evidence="2" type="ORF">E6K78_04060</name>
</gene>
<keyword evidence="1" id="KW-1133">Transmembrane helix</keyword>
<protein>
    <submittedName>
        <fullName evidence="2">Uncharacterized protein</fullName>
    </submittedName>
</protein>
<organism evidence="2 3">
    <name type="scientific">Eiseniibacteriota bacterium</name>
    <dbReference type="NCBI Taxonomy" id="2212470"/>
    <lineage>
        <taxon>Bacteria</taxon>
        <taxon>Candidatus Eiseniibacteriota</taxon>
    </lineage>
</organism>
<feature type="transmembrane region" description="Helical" evidence="1">
    <location>
        <begin position="363"/>
        <end position="390"/>
    </location>
</feature>
<accession>A0A538TVL1</accession>
<evidence type="ECO:0000313" key="2">
    <source>
        <dbReference type="EMBL" id="TMQ67674.1"/>
    </source>
</evidence>
<dbReference type="EMBL" id="VBOY01000033">
    <property type="protein sequence ID" value="TMQ67674.1"/>
    <property type="molecule type" value="Genomic_DNA"/>
</dbReference>
<feature type="transmembrane region" description="Helical" evidence="1">
    <location>
        <begin position="65"/>
        <end position="86"/>
    </location>
</feature>
<evidence type="ECO:0000313" key="3">
    <source>
        <dbReference type="Proteomes" id="UP000316609"/>
    </source>
</evidence>
<dbReference type="AlphaFoldDB" id="A0A538TVL1"/>
<name>A0A538TVL1_UNCEI</name>
<dbReference type="Proteomes" id="UP000316609">
    <property type="component" value="Unassembled WGS sequence"/>
</dbReference>
<feature type="transmembrane region" description="Helical" evidence="1">
    <location>
        <begin position="123"/>
        <end position="146"/>
    </location>
</feature>
<comment type="caution">
    <text evidence="2">The sequence shown here is derived from an EMBL/GenBank/DDBJ whole genome shotgun (WGS) entry which is preliminary data.</text>
</comment>
<feature type="transmembrane region" description="Helical" evidence="1">
    <location>
        <begin position="31"/>
        <end position="50"/>
    </location>
</feature>
<feature type="transmembrane region" description="Helical" evidence="1">
    <location>
        <begin position="259"/>
        <end position="278"/>
    </location>
</feature>
<feature type="transmembrane region" description="Helical" evidence="1">
    <location>
        <begin position="298"/>
        <end position="319"/>
    </location>
</feature>
<reference evidence="2 3" key="1">
    <citation type="journal article" date="2019" name="Nat. Microbiol.">
        <title>Mediterranean grassland soil C-N compound turnover is dependent on rainfall and depth, and is mediated by genomically divergent microorganisms.</title>
        <authorList>
            <person name="Diamond S."/>
            <person name="Andeer P.F."/>
            <person name="Li Z."/>
            <person name="Crits-Christoph A."/>
            <person name="Burstein D."/>
            <person name="Anantharaman K."/>
            <person name="Lane K.R."/>
            <person name="Thomas B.C."/>
            <person name="Pan C."/>
            <person name="Northen T.R."/>
            <person name="Banfield J.F."/>
        </authorList>
    </citation>
    <scope>NUCLEOTIDE SEQUENCE [LARGE SCALE GENOMIC DNA]</scope>
    <source>
        <strain evidence="2">WS_8</strain>
    </source>
</reference>